<evidence type="ECO:0000256" key="1">
    <source>
        <dbReference type="SAM" id="SignalP"/>
    </source>
</evidence>
<sequence length="162" mass="17835">MICQLFLKTCCILFAHCRLPSSDEVVGFEFPAYSTRKSTIGFGYRKALASLLFSSSVGGRWIGLKRDFSIGVVRVEMQSCWLSTEIELKNVLYLPERNFSLLIIIPLMSTKPSLLVDPKKAQHEGGGMVHDPASWLAGPVSVTPSAHSSVLPAARLFNNVPH</sequence>
<accession>A0A8X6MT00</accession>
<keyword evidence="3" id="KW-1185">Reference proteome</keyword>
<gene>
    <name evidence="2" type="ORF">NPIL_472291</name>
</gene>
<comment type="caution">
    <text evidence="2">The sequence shown here is derived from an EMBL/GenBank/DDBJ whole genome shotgun (WGS) entry which is preliminary data.</text>
</comment>
<feature type="signal peptide" evidence="1">
    <location>
        <begin position="1"/>
        <end position="17"/>
    </location>
</feature>
<dbReference type="Proteomes" id="UP000887013">
    <property type="component" value="Unassembled WGS sequence"/>
</dbReference>
<reference evidence="2" key="1">
    <citation type="submission" date="2020-08" db="EMBL/GenBank/DDBJ databases">
        <title>Multicomponent nature underlies the extraordinary mechanical properties of spider dragline silk.</title>
        <authorList>
            <person name="Kono N."/>
            <person name="Nakamura H."/>
            <person name="Mori M."/>
            <person name="Yoshida Y."/>
            <person name="Ohtoshi R."/>
            <person name="Malay A.D."/>
            <person name="Moran D.A.P."/>
            <person name="Tomita M."/>
            <person name="Numata K."/>
            <person name="Arakawa K."/>
        </authorList>
    </citation>
    <scope>NUCLEOTIDE SEQUENCE</scope>
</reference>
<protein>
    <submittedName>
        <fullName evidence="2">Uncharacterized protein</fullName>
    </submittedName>
</protein>
<name>A0A8X6MT00_NEPPI</name>
<proteinExistence type="predicted"/>
<evidence type="ECO:0000313" key="3">
    <source>
        <dbReference type="Proteomes" id="UP000887013"/>
    </source>
</evidence>
<dbReference type="AlphaFoldDB" id="A0A8X6MT00"/>
<organism evidence="2 3">
    <name type="scientific">Nephila pilipes</name>
    <name type="common">Giant wood spider</name>
    <name type="synonym">Nephila maculata</name>
    <dbReference type="NCBI Taxonomy" id="299642"/>
    <lineage>
        <taxon>Eukaryota</taxon>
        <taxon>Metazoa</taxon>
        <taxon>Ecdysozoa</taxon>
        <taxon>Arthropoda</taxon>
        <taxon>Chelicerata</taxon>
        <taxon>Arachnida</taxon>
        <taxon>Araneae</taxon>
        <taxon>Araneomorphae</taxon>
        <taxon>Entelegynae</taxon>
        <taxon>Araneoidea</taxon>
        <taxon>Nephilidae</taxon>
        <taxon>Nephila</taxon>
    </lineage>
</organism>
<keyword evidence="1" id="KW-0732">Signal</keyword>
<feature type="chain" id="PRO_5036497796" evidence="1">
    <location>
        <begin position="18"/>
        <end position="162"/>
    </location>
</feature>
<evidence type="ECO:0000313" key="2">
    <source>
        <dbReference type="EMBL" id="GFS76210.1"/>
    </source>
</evidence>
<dbReference type="EMBL" id="BMAW01050611">
    <property type="protein sequence ID" value="GFS76210.1"/>
    <property type="molecule type" value="Genomic_DNA"/>
</dbReference>